<evidence type="ECO:0000313" key="2">
    <source>
        <dbReference type="EMBL" id="KAG5562461.1"/>
    </source>
</evidence>
<evidence type="ECO:0000256" key="1">
    <source>
        <dbReference type="SAM" id="SignalP"/>
    </source>
</evidence>
<dbReference type="EMBL" id="JACTNZ010000002">
    <property type="protein sequence ID" value="KAG5562461.1"/>
    <property type="molecule type" value="Genomic_DNA"/>
</dbReference>
<reference evidence="2" key="1">
    <citation type="submission" date="2020-08" db="EMBL/GenBank/DDBJ databases">
        <title>Plant Genome Project.</title>
        <authorList>
            <person name="Zhang R.-G."/>
        </authorList>
    </citation>
    <scope>NUCLEOTIDE SEQUENCE</scope>
    <source>
        <strain evidence="2">WSP0</strain>
        <tissue evidence="2">Leaf</tissue>
    </source>
</reference>
<feature type="chain" id="PRO_5043608044" evidence="1">
    <location>
        <begin position="18"/>
        <end position="112"/>
    </location>
</feature>
<protein>
    <submittedName>
        <fullName evidence="2">Uncharacterized protein</fullName>
    </submittedName>
</protein>
<sequence length="112" mass="12575">MRLFLFLMNSTLATSFGKSETKSERRWFVDALNSVQIQPLDDSSPPPADAGTNPDFQFGLDKKHASSVVAHRSVVQSHARKVRDLKQNYFPAIDLKNGVNCADGWVFFSSWV</sequence>
<dbReference type="AlphaFoldDB" id="A0AAV6LC01"/>
<keyword evidence="1" id="KW-0732">Signal</keyword>
<gene>
    <name evidence="2" type="ORF">RHGRI_005254</name>
</gene>
<feature type="signal peptide" evidence="1">
    <location>
        <begin position="1"/>
        <end position="17"/>
    </location>
</feature>
<name>A0AAV6LC01_9ERIC</name>
<dbReference type="Proteomes" id="UP000823749">
    <property type="component" value="Chromosome 2"/>
</dbReference>
<evidence type="ECO:0000313" key="3">
    <source>
        <dbReference type="Proteomes" id="UP000823749"/>
    </source>
</evidence>
<keyword evidence="3" id="KW-1185">Reference proteome</keyword>
<proteinExistence type="predicted"/>
<comment type="caution">
    <text evidence="2">The sequence shown here is derived from an EMBL/GenBank/DDBJ whole genome shotgun (WGS) entry which is preliminary data.</text>
</comment>
<organism evidence="2 3">
    <name type="scientific">Rhododendron griersonianum</name>
    <dbReference type="NCBI Taxonomy" id="479676"/>
    <lineage>
        <taxon>Eukaryota</taxon>
        <taxon>Viridiplantae</taxon>
        <taxon>Streptophyta</taxon>
        <taxon>Embryophyta</taxon>
        <taxon>Tracheophyta</taxon>
        <taxon>Spermatophyta</taxon>
        <taxon>Magnoliopsida</taxon>
        <taxon>eudicotyledons</taxon>
        <taxon>Gunneridae</taxon>
        <taxon>Pentapetalae</taxon>
        <taxon>asterids</taxon>
        <taxon>Ericales</taxon>
        <taxon>Ericaceae</taxon>
        <taxon>Ericoideae</taxon>
        <taxon>Rhodoreae</taxon>
        <taxon>Rhododendron</taxon>
    </lineage>
</organism>
<accession>A0AAV6LC01</accession>